<feature type="region of interest" description="Disordered" evidence="1">
    <location>
        <begin position="1"/>
        <end position="33"/>
    </location>
</feature>
<dbReference type="Proteomes" id="UP001224433">
    <property type="component" value="Chromosome"/>
</dbReference>
<protein>
    <recommendedName>
        <fullName evidence="5">Serine/threonine protein kinase</fullName>
    </recommendedName>
</protein>
<accession>A0ABY9JBC0</accession>
<dbReference type="EMBL" id="CP120983">
    <property type="protein sequence ID" value="WLQ65088.1"/>
    <property type="molecule type" value="Genomic_DNA"/>
</dbReference>
<keyword evidence="4" id="KW-1185">Reference proteome</keyword>
<keyword evidence="2" id="KW-1133">Transmembrane helix</keyword>
<keyword evidence="2" id="KW-0812">Transmembrane</keyword>
<sequence>METNDTLSAAPPEAPAETETEAPTAPAARPRPRGGTALLIAAAALIGISGGTAVGYGIQAERPPTPLPALSQAELAYPAKALPADKVPAPLPASQDRQVKTDGDLRKLLLPEPKGFQKSDDLWLQDGWMDLADDARLFEDEAYMYEELLGADFRRAAGASWEKGNRVVNVTLVQFRSGDQLGAVGHAESQLSYMGESDIGAGNEGDPIKGSGNGRYYLYKVHNEAGYLPMYRARAVAQRGDVMMEINLFDTKPLGKKDIRSMAERQLGLL</sequence>
<organism evidence="3 4">
    <name type="scientific">Streptomyces glycanivorans</name>
    <dbReference type="NCBI Taxonomy" id="3033808"/>
    <lineage>
        <taxon>Bacteria</taxon>
        <taxon>Bacillati</taxon>
        <taxon>Actinomycetota</taxon>
        <taxon>Actinomycetes</taxon>
        <taxon>Kitasatosporales</taxon>
        <taxon>Streptomycetaceae</taxon>
        <taxon>Streptomyces</taxon>
    </lineage>
</organism>
<evidence type="ECO:0000313" key="4">
    <source>
        <dbReference type="Proteomes" id="UP001224433"/>
    </source>
</evidence>
<feature type="compositionally biased region" description="Low complexity" evidence="1">
    <location>
        <begin position="9"/>
        <end position="33"/>
    </location>
</feature>
<proteinExistence type="predicted"/>
<dbReference type="RefSeq" id="WP_147958408.1">
    <property type="nucleotide sequence ID" value="NZ_CP120983.1"/>
</dbReference>
<evidence type="ECO:0000256" key="2">
    <source>
        <dbReference type="SAM" id="Phobius"/>
    </source>
</evidence>
<reference evidence="3 4" key="1">
    <citation type="submission" date="2023-03" db="EMBL/GenBank/DDBJ databases">
        <title>Isolation and description of six Streptomyces strains from soil environments, able to metabolize different microbial glucans.</title>
        <authorList>
            <person name="Widen T."/>
            <person name="Larsbrink J."/>
        </authorList>
    </citation>
    <scope>NUCLEOTIDE SEQUENCE [LARGE SCALE GENOMIC DNA]</scope>
    <source>
        <strain evidence="3 4">Alt3</strain>
    </source>
</reference>
<keyword evidence="2" id="KW-0472">Membrane</keyword>
<feature type="transmembrane region" description="Helical" evidence="2">
    <location>
        <begin position="37"/>
        <end position="58"/>
    </location>
</feature>
<evidence type="ECO:0000313" key="3">
    <source>
        <dbReference type="EMBL" id="WLQ65088.1"/>
    </source>
</evidence>
<evidence type="ECO:0000256" key="1">
    <source>
        <dbReference type="SAM" id="MobiDB-lite"/>
    </source>
</evidence>
<gene>
    <name evidence="3" type="ORF">P8A20_16425</name>
</gene>
<evidence type="ECO:0008006" key="5">
    <source>
        <dbReference type="Google" id="ProtNLM"/>
    </source>
</evidence>
<name>A0ABY9JBC0_9ACTN</name>